<keyword evidence="1" id="KW-1133">Transmembrane helix</keyword>
<protein>
    <submittedName>
        <fullName evidence="2">Uncharacterized protein</fullName>
    </submittedName>
</protein>
<feature type="transmembrane region" description="Helical" evidence="1">
    <location>
        <begin position="202"/>
        <end position="219"/>
    </location>
</feature>
<name>A0A1G7UEZ6_9FLAO</name>
<dbReference type="RefSeq" id="WP_089874618.1">
    <property type="nucleotide sequence ID" value="NZ_FNBH01000004.1"/>
</dbReference>
<organism evidence="2 3">
    <name type="scientific">Epilithonimonas hungarica</name>
    <dbReference type="NCBI Taxonomy" id="454006"/>
    <lineage>
        <taxon>Bacteria</taxon>
        <taxon>Pseudomonadati</taxon>
        <taxon>Bacteroidota</taxon>
        <taxon>Flavobacteriia</taxon>
        <taxon>Flavobacteriales</taxon>
        <taxon>Weeksellaceae</taxon>
        <taxon>Chryseobacterium group</taxon>
        <taxon>Epilithonimonas</taxon>
    </lineage>
</organism>
<dbReference type="AlphaFoldDB" id="A0A1G7UEZ6"/>
<feature type="transmembrane region" description="Helical" evidence="1">
    <location>
        <begin position="71"/>
        <end position="92"/>
    </location>
</feature>
<gene>
    <name evidence="2" type="ORF">SAMN05421825_3408</name>
</gene>
<dbReference type="EMBL" id="FNBH01000004">
    <property type="protein sequence ID" value="SDG45649.1"/>
    <property type="molecule type" value="Genomic_DNA"/>
</dbReference>
<sequence>MNENLKYIAKLSASAASSFLKINILGALSTVIVIILEFTILIKGIDAGHSAHASAIPFLLMMFFARPVGSVLWYLTCLASPYVFFLFGNQYIISKITNKVITDKSESLIIPILDRVLNKFQAKQPNVLRNTGDYSMNKLKIIQAIRKDKSENKWLRKIIVFGMKKVKMDDIDFTQENLNFYDIIKVKTIQTLKNISEPSRNMIWITIGAQWAILLFIWLTKF</sequence>
<keyword evidence="3" id="KW-1185">Reference proteome</keyword>
<evidence type="ECO:0000256" key="1">
    <source>
        <dbReference type="SAM" id="Phobius"/>
    </source>
</evidence>
<dbReference type="OrthoDB" id="705212at2"/>
<accession>A0A1G7UEZ6</accession>
<feature type="transmembrane region" description="Helical" evidence="1">
    <location>
        <begin position="20"/>
        <end position="42"/>
    </location>
</feature>
<evidence type="ECO:0000313" key="3">
    <source>
        <dbReference type="Proteomes" id="UP000199203"/>
    </source>
</evidence>
<dbReference type="STRING" id="454006.SAMN05421825_3408"/>
<evidence type="ECO:0000313" key="2">
    <source>
        <dbReference type="EMBL" id="SDG45649.1"/>
    </source>
</evidence>
<reference evidence="3" key="1">
    <citation type="submission" date="2016-10" db="EMBL/GenBank/DDBJ databases">
        <authorList>
            <person name="Varghese N."/>
            <person name="Submissions S."/>
        </authorList>
    </citation>
    <scope>NUCLEOTIDE SEQUENCE [LARGE SCALE GENOMIC DNA]</scope>
    <source>
        <strain evidence="3">DSM 19684</strain>
    </source>
</reference>
<dbReference type="Proteomes" id="UP000199203">
    <property type="component" value="Unassembled WGS sequence"/>
</dbReference>
<keyword evidence="1" id="KW-0812">Transmembrane</keyword>
<proteinExistence type="predicted"/>
<keyword evidence="1" id="KW-0472">Membrane</keyword>